<dbReference type="EMBL" id="JASNRB020000019">
    <property type="protein sequence ID" value="MFJ1471169.1"/>
    <property type="molecule type" value="Genomic_DNA"/>
</dbReference>
<organism evidence="1 2">
    <name type="scientific">Massilia orientalis</name>
    <dbReference type="NCBI Taxonomy" id="3050128"/>
    <lineage>
        <taxon>Bacteria</taxon>
        <taxon>Pseudomonadati</taxon>
        <taxon>Pseudomonadota</taxon>
        <taxon>Betaproteobacteria</taxon>
        <taxon>Burkholderiales</taxon>
        <taxon>Oxalobacteraceae</taxon>
        <taxon>Telluria group</taxon>
        <taxon>Massilia</taxon>
    </lineage>
</organism>
<keyword evidence="2" id="KW-1185">Reference proteome</keyword>
<evidence type="ECO:0000313" key="2">
    <source>
        <dbReference type="Proteomes" id="UP001168096"/>
    </source>
</evidence>
<protein>
    <submittedName>
        <fullName evidence="1">Uncharacterized protein</fullName>
    </submittedName>
</protein>
<accession>A0ACC7MGY4</accession>
<proteinExistence type="predicted"/>
<dbReference type="Proteomes" id="UP001168096">
    <property type="component" value="Unassembled WGS sequence"/>
</dbReference>
<reference evidence="1" key="1">
    <citation type="submission" date="2024-11" db="EMBL/GenBank/DDBJ databases">
        <title>Description of Massilia orientalis sp. nov., isolated from rhizosphere soil of Ageratina adenophora.</title>
        <authorList>
            <person name="Wang Y."/>
        </authorList>
    </citation>
    <scope>NUCLEOTIDE SEQUENCE</scope>
    <source>
        <strain evidence="1">YIM B02787</strain>
    </source>
</reference>
<comment type="caution">
    <text evidence="1">The sequence shown here is derived from an EMBL/GenBank/DDBJ whole genome shotgun (WGS) entry which is preliminary data.</text>
</comment>
<evidence type="ECO:0000313" key="1">
    <source>
        <dbReference type="EMBL" id="MFJ1471169.1"/>
    </source>
</evidence>
<sequence length="81" mass="8758">MVSLTYFGAELSKEVGDPLPCLRADPSPHWVTQQDLLAMLNAGETVQIRPATFAEFLRVESAVALAKIGQGVLEHLQGVQP</sequence>
<gene>
    <name evidence="1" type="ORF">QPK29_025905</name>
</gene>
<name>A0ACC7MGY4_9BURK</name>